<evidence type="ECO:0000313" key="1">
    <source>
        <dbReference type="EMBL" id="KJL45711.1"/>
    </source>
</evidence>
<comment type="caution">
    <text evidence="1">The sequence shown here is derived from an EMBL/GenBank/DDBJ whole genome shotgun (WGS) entry which is preliminary data.</text>
</comment>
<sequence>MSDPLDDAEQPRCPECSAVLRDAGHGFACRSCRIVVIGSIPSA</sequence>
<gene>
    <name evidence="1" type="ORF">RS82_00073</name>
</gene>
<evidence type="ECO:0000313" key="2">
    <source>
        <dbReference type="Proteomes" id="UP000034098"/>
    </source>
</evidence>
<proteinExistence type="predicted"/>
<dbReference type="EMBL" id="JYJA01000012">
    <property type="protein sequence ID" value="KJL45711.1"/>
    <property type="molecule type" value="Genomic_DNA"/>
</dbReference>
<dbReference type="RefSeq" id="WP_281176440.1">
    <property type="nucleotide sequence ID" value="NZ_JYJA01000012.1"/>
</dbReference>
<reference evidence="1 2" key="1">
    <citation type="submission" date="2015-02" db="EMBL/GenBank/DDBJ databases">
        <title>Draft genome sequences of ten Microbacterium spp. with emphasis on heavy metal contaminated environments.</title>
        <authorList>
            <person name="Corretto E."/>
        </authorList>
    </citation>
    <scope>NUCLEOTIDE SEQUENCE [LARGE SCALE GENOMIC DNA]</scope>
    <source>
        <strain evidence="1 2">DSM 8608</strain>
    </source>
</reference>
<dbReference type="PATRIC" id="fig|69370.6.peg.76"/>
<protein>
    <submittedName>
        <fullName evidence="1">Uncharacterized protein</fullName>
    </submittedName>
</protein>
<accession>A0A0M2HLE0</accession>
<organism evidence="1 2">
    <name type="scientific">Microbacterium trichothecenolyticum</name>
    <name type="common">Aureobacterium trichothecenolyticum</name>
    <dbReference type="NCBI Taxonomy" id="69370"/>
    <lineage>
        <taxon>Bacteria</taxon>
        <taxon>Bacillati</taxon>
        <taxon>Actinomycetota</taxon>
        <taxon>Actinomycetes</taxon>
        <taxon>Micrococcales</taxon>
        <taxon>Microbacteriaceae</taxon>
        <taxon>Microbacterium</taxon>
    </lineage>
</organism>
<keyword evidence="2" id="KW-1185">Reference proteome</keyword>
<dbReference type="Proteomes" id="UP000034098">
    <property type="component" value="Unassembled WGS sequence"/>
</dbReference>
<dbReference type="AlphaFoldDB" id="A0A0M2HLE0"/>
<name>A0A0M2HLE0_MICTR</name>